<reference evidence="1 2" key="1">
    <citation type="journal article" date="2022" name="Plant J.">
        <title>Chromosome-level genome of Camellia lanceoleosa provides a valuable resource for understanding genome evolution and self-incompatibility.</title>
        <authorList>
            <person name="Gong W."/>
            <person name="Xiao S."/>
            <person name="Wang L."/>
            <person name="Liao Z."/>
            <person name="Chang Y."/>
            <person name="Mo W."/>
            <person name="Hu G."/>
            <person name="Li W."/>
            <person name="Zhao G."/>
            <person name="Zhu H."/>
            <person name="Hu X."/>
            <person name="Ji K."/>
            <person name="Xiang X."/>
            <person name="Song Q."/>
            <person name="Yuan D."/>
            <person name="Jin S."/>
            <person name="Zhang L."/>
        </authorList>
    </citation>
    <scope>NUCLEOTIDE SEQUENCE [LARGE SCALE GENOMIC DNA]</scope>
    <source>
        <strain evidence="1">SQ_2022a</strain>
    </source>
</reference>
<dbReference type="EMBL" id="CM045766">
    <property type="protein sequence ID" value="KAI8002586.1"/>
    <property type="molecule type" value="Genomic_DNA"/>
</dbReference>
<keyword evidence="2" id="KW-1185">Reference proteome</keyword>
<dbReference type="Proteomes" id="UP001060215">
    <property type="component" value="Chromosome 9"/>
</dbReference>
<name>A0ACC0GR63_9ERIC</name>
<sequence>MGELMSWYILRVSRSNMRLWFIVISSKEKQRKHWKCFKNLLCPYIFSTSLLQTSSCLMHMKLWSHG</sequence>
<gene>
    <name evidence="1" type="ORF">LOK49_LG08G01273</name>
</gene>
<comment type="caution">
    <text evidence="1">The sequence shown here is derived from an EMBL/GenBank/DDBJ whole genome shotgun (WGS) entry which is preliminary data.</text>
</comment>
<evidence type="ECO:0000313" key="1">
    <source>
        <dbReference type="EMBL" id="KAI8002586.1"/>
    </source>
</evidence>
<protein>
    <submittedName>
        <fullName evidence="1">Uncharacterized protein</fullName>
    </submittedName>
</protein>
<evidence type="ECO:0000313" key="2">
    <source>
        <dbReference type="Proteomes" id="UP001060215"/>
    </source>
</evidence>
<organism evidence="1 2">
    <name type="scientific">Camellia lanceoleosa</name>
    <dbReference type="NCBI Taxonomy" id="1840588"/>
    <lineage>
        <taxon>Eukaryota</taxon>
        <taxon>Viridiplantae</taxon>
        <taxon>Streptophyta</taxon>
        <taxon>Embryophyta</taxon>
        <taxon>Tracheophyta</taxon>
        <taxon>Spermatophyta</taxon>
        <taxon>Magnoliopsida</taxon>
        <taxon>eudicotyledons</taxon>
        <taxon>Gunneridae</taxon>
        <taxon>Pentapetalae</taxon>
        <taxon>asterids</taxon>
        <taxon>Ericales</taxon>
        <taxon>Theaceae</taxon>
        <taxon>Camellia</taxon>
    </lineage>
</organism>
<accession>A0ACC0GR63</accession>
<proteinExistence type="predicted"/>